<organism evidence="2 3">
    <name type="scientific">Ectorhizobium quercum</name>
    <dbReference type="NCBI Taxonomy" id="2965071"/>
    <lineage>
        <taxon>Bacteria</taxon>
        <taxon>Pseudomonadati</taxon>
        <taxon>Pseudomonadota</taxon>
        <taxon>Alphaproteobacteria</taxon>
        <taxon>Hyphomicrobiales</taxon>
        <taxon>Rhizobiaceae</taxon>
        <taxon>Ectorhizobium</taxon>
    </lineage>
</organism>
<proteinExistence type="predicted"/>
<evidence type="ECO:0000256" key="1">
    <source>
        <dbReference type="SAM" id="SignalP"/>
    </source>
</evidence>
<keyword evidence="3" id="KW-1185">Reference proteome</keyword>
<keyword evidence="1" id="KW-0732">Signal</keyword>
<gene>
    <name evidence="2" type="ORF">NOF55_02920</name>
</gene>
<comment type="caution">
    <text evidence="2">The sequence shown here is derived from an EMBL/GenBank/DDBJ whole genome shotgun (WGS) entry which is preliminary data.</text>
</comment>
<dbReference type="EMBL" id="JANFPI010000001">
    <property type="protein sequence ID" value="MCX8996047.1"/>
    <property type="molecule type" value="Genomic_DNA"/>
</dbReference>
<sequence>MATLIRSLAVATVMAMLALPAMAQSATAPDRLGIPGPITFDDKAFVLSWSSQPSTTYFKQEYLPAGQTGNTYTEMFLVEALLGNVRPIDSAGAQVKMIQQRQQTDKVANFSILQNEQTGEVLLDFVLSDLQANPIIVEWNAYRYVPLEGAEGVALYAISRRGYGEDGAKALLQGLGAIRDSHMQELGSSDLPPVKVAP</sequence>
<reference evidence="2" key="1">
    <citation type="submission" date="2022-07" db="EMBL/GenBank/DDBJ databases">
        <title>Ectorhizobium quercum gen.nov., sp. nov.</title>
        <authorList>
            <person name="Ma T."/>
            <person name="Li Y."/>
        </authorList>
    </citation>
    <scope>NUCLEOTIDE SEQUENCE</scope>
    <source>
        <strain evidence="2">BDR2-2</strain>
    </source>
</reference>
<dbReference type="RefSeq" id="WP_306409806.1">
    <property type="nucleotide sequence ID" value="NZ_JANFPI010000001.1"/>
</dbReference>
<evidence type="ECO:0000313" key="2">
    <source>
        <dbReference type="EMBL" id="MCX8996047.1"/>
    </source>
</evidence>
<feature type="chain" id="PRO_5042065510" evidence="1">
    <location>
        <begin position="24"/>
        <end position="198"/>
    </location>
</feature>
<accession>A0AAE3MZJ7</accession>
<evidence type="ECO:0000313" key="3">
    <source>
        <dbReference type="Proteomes" id="UP001208771"/>
    </source>
</evidence>
<name>A0AAE3MZJ7_9HYPH</name>
<feature type="signal peptide" evidence="1">
    <location>
        <begin position="1"/>
        <end position="23"/>
    </location>
</feature>
<protein>
    <submittedName>
        <fullName evidence="2">Uncharacterized protein</fullName>
    </submittedName>
</protein>
<dbReference type="Proteomes" id="UP001208771">
    <property type="component" value="Unassembled WGS sequence"/>
</dbReference>
<dbReference type="AlphaFoldDB" id="A0AAE3MZJ7"/>